<protein>
    <recommendedName>
        <fullName evidence="12">Probable dual-specificity RNA methyltransferase RlmN</fullName>
        <ecNumber evidence="12">2.1.1.192</ecNumber>
    </recommendedName>
    <alternativeName>
        <fullName evidence="12">23S rRNA (adenine(2503)-C(2))-methyltransferase</fullName>
    </alternativeName>
    <alternativeName>
        <fullName evidence="12">23S rRNA m2A2503 methyltransferase</fullName>
    </alternativeName>
    <alternativeName>
        <fullName evidence="12">Ribosomal RNA large subunit methyltransferase N</fullName>
    </alternativeName>
    <alternativeName>
        <fullName evidence="12">tRNA (adenine(37)-C(2))-methyltransferase</fullName>
    </alternativeName>
    <alternativeName>
        <fullName evidence="12">tRNA m2A37 methyltransferase</fullName>
    </alternativeName>
</protein>
<comment type="caution">
    <text evidence="14">The sequence shown here is derived from an EMBL/GenBank/DDBJ whole genome shotgun (WGS) entry which is preliminary data.</text>
</comment>
<dbReference type="HAMAP" id="MF_01849">
    <property type="entry name" value="RNA_methyltr_RlmN"/>
    <property type="match status" value="1"/>
</dbReference>
<dbReference type="SFLD" id="SFLDG01062">
    <property type="entry name" value="methyltransferase_(Class_A)"/>
    <property type="match status" value="1"/>
</dbReference>
<evidence type="ECO:0000256" key="1">
    <source>
        <dbReference type="ARBA" id="ARBA00004496"/>
    </source>
</evidence>
<dbReference type="GO" id="GO:0070040">
    <property type="term" value="F:rRNA (adenine(2503)-C2-)-methyltransferase activity"/>
    <property type="evidence" value="ECO:0007669"/>
    <property type="project" value="UniProtKB-UniRule"/>
</dbReference>
<dbReference type="SFLD" id="SFLDS00029">
    <property type="entry name" value="Radical_SAM"/>
    <property type="match status" value="1"/>
</dbReference>
<keyword evidence="4 12" id="KW-0698">rRNA processing</keyword>
<feature type="domain" description="Radical SAM core" evidence="13">
    <location>
        <begin position="97"/>
        <end position="327"/>
    </location>
</feature>
<evidence type="ECO:0000256" key="11">
    <source>
        <dbReference type="ARBA" id="ARBA00023014"/>
    </source>
</evidence>
<evidence type="ECO:0000256" key="2">
    <source>
        <dbReference type="ARBA" id="ARBA00022485"/>
    </source>
</evidence>
<dbReference type="GO" id="GO:0070475">
    <property type="term" value="P:rRNA base methylation"/>
    <property type="evidence" value="ECO:0007669"/>
    <property type="project" value="UniProtKB-UniRule"/>
</dbReference>
<keyword evidence="6 12" id="KW-0808">Transferase</keyword>
<evidence type="ECO:0000313" key="15">
    <source>
        <dbReference type="Proteomes" id="UP000824239"/>
    </source>
</evidence>
<dbReference type="Pfam" id="PF21016">
    <property type="entry name" value="RlmN_N"/>
    <property type="match status" value="1"/>
</dbReference>
<feature type="binding site" evidence="12">
    <location>
        <position position="118"/>
    </location>
    <ligand>
        <name>[4Fe-4S] cluster</name>
        <dbReference type="ChEBI" id="CHEBI:49883"/>
        <note>4Fe-4S-S-AdoMet</note>
    </ligand>
</feature>
<keyword evidence="3 12" id="KW-0963">Cytoplasm</keyword>
<comment type="catalytic activity">
    <reaction evidence="12">
        <text>adenosine(2503) in 23S rRNA + 2 reduced [2Fe-2S]-[ferredoxin] + 2 S-adenosyl-L-methionine = 2-methyladenosine(2503) in 23S rRNA + 5'-deoxyadenosine + L-methionine + 2 oxidized [2Fe-2S]-[ferredoxin] + S-adenosyl-L-homocysteine</text>
        <dbReference type="Rhea" id="RHEA:42916"/>
        <dbReference type="Rhea" id="RHEA-COMP:10000"/>
        <dbReference type="Rhea" id="RHEA-COMP:10001"/>
        <dbReference type="Rhea" id="RHEA-COMP:10152"/>
        <dbReference type="Rhea" id="RHEA-COMP:10282"/>
        <dbReference type="ChEBI" id="CHEBI:17319"/>
        <dbReference type="ChEBI" id="CHEBI:33737"/>
        <dbReference type="ChEBI" id="CHEBI:33738"/>
        <dbReference type="ChEBI" id="CHEBI:57844"/>
        <dbReference type="ChEBI" id="CHEBI:57856"/>
        <dbReference type="ChEBI" id="CHEBI:59789"/>
        <dbReference type="ChEBI" id="CHEBI:74411"/>
        <dbReference type="ChEBI" id="CHEBI:74497"/>
        <dbReference type="EC" id="2.1.1.192"/>
    </reaction>
</comment>
<dbReference type="AlphaFoldDB" id="A0A9D1DHF8"/>
<sequence length="350" mass="38898">MNRDIKSMDLPELTEALAELGEPKFRAKQLFTWLHRGARTFDEMTNLSKALREKLRTQFDLNPPEVARRQASRLDGTVKYLWRLADGNCVESVLMRYHHGNTVCISSEVGCAMGCAFCASTLGGLVRRLTPAEMLDQVLFTQLDSGLPISNIVLMGIGEPLDNYDHVLKFLRLVNHPDGLNIGMRHISLSTCGLVPRIARLAGEDLQLTLSVSLHAPTNAIRSQIMPVNKAYPVEELVAACRQYFETTGRRISFEYAMIRDVNDTPQVAEQLAALLHGLPAHVNLIPLNDVAESPLKPSTRRAVEAFQQILEGHGIPTTVRRTLGSDIDASCGQLRRKYEKEATSCRPGD</sequence>
<keyword evidence="7 12" id="KW-0949">S-adenosyl-L-methionine</keyword>
<evidence type="ECO:0000256" key="7">
    <source>
        <dbReference type="ARBA" id="ARBA00022691"/>
    </source>
</evidence>
<keyword evidence="5 12" id="KW-0489">Methyltransferase</keyword>
<dbReference type="EC" id="2.1.1.192" evidence="12"/>
<evidence type="ECO:0000256" key="9">
    <source>
        <dbReference type="ARBA" id="ARBA00022723"/>
    </source>
</evidence>
<dbReference type="GO" id="GO:0002935">
    <property type="term" value="F:tRNA (adenine(37)-C2)-methyltransferase activity"/>
    <property type="evidence" value="ECO:0007669"/>
    <property type="project" value="UniProtKB-UniRule"/>
</dbReference>
<name>A0A9D1DHF8_9FIRM</name>
<dbReference type="GO" id="GO:0019843">
    <property type="term" value="F:rRNA binding"/>
    <property type="evidence" value="ECO:0007669"/>
    <property type="project" value="UniProtKB-UniRule"/>
</dbReference>
<dbReference type="Gene3D" id="1.10.150.530">
    <property type="match status" value="1"/>
</dbReference>
<comment type="cofactor">
    <cofactor evidence="12">
        <name>[4Fe-4S] cluster</name>
        <dbReference type="ChEBI" id="CHEBI:49883"/>
    </cofactor>
    <text evidence="12">Binds 1 [4Fe-4S] cluster. The cluster is coordinated with 3 cysteines and an exchangeable S-adenosyl-L-methionine.</text>
</comment>
<feature type="binding site" evidence="12">
    <location>
        <position position="289"/>
    </location>
    <ligand>
        <name>S-adenosyl-L-methionine</name>
        <dbReference type="ChEBI" id="CHEBI:59789"/>
    </ligand>
</feature>
<dbReference type="InterPro" id="IPR040072">
    <property type="entry name" value="Methyltransferase_A"/>
</dbReference>
<comment type="subcellular location">
    <subcellularLocation>
        <location evidence="1 12">Cytoplasm</location>
    </subcellularLocation>
</comment>
<evidence type="ECO:0000256" key="8">
    <source>
        <dbReference type="ARBA" id="ARBA00022694"/>
    </source>
</evidence>
<comment type="miscellaneous">
    <text evidence="12">Reaction proceeds by a ping-pong mechanism involving intermediate methylation of a conserved cysteine residue.</text>
</comment>
<accession>A0A9D1DHF8</accession>
<dbReference type="GO" id="GO:0000049">
    <property type="term" value="F:tRNA binding"/>
    <property type="evidence" value="ECO:0007669"/>
    <property type="project" value="UniProtKB-UniRule"/>
</dbReference>
<evidence type="ECO:0000256" key="4">
    <source>
        <dbReference type="ARBA" id="ARBA00022552"/>
    </source>
</evidence>
<evidence type="ECO:0000256" key="3">
    <source>
        <dbReference type="ARBA" id="ARBA00022490"/>
    </source>
</evidence>
<feature type="binding site" evidence="12">
    <location>
        <begin position="158"/>
        <end position="159"/>
    </location>
    <ligand>
        <name>S-adenosyl-L-methionine</name>
        <dbReference type="ChEBI" id="CHEBI:59789"/>
    </ligand>
</feature>
<dbReference type="NCBIfam" id="TIGR00048">
    <property type="entry name" value="rRNA_mod_RlmN"/>
    <property type="match status" value="1"/>
</dbReference>
<keyword evidence="11 12" id="KW-0411">Iron-sulfur</keyword>
<comment type="similarity">
    <text evidence="12">Belongs to the radical SAM superfamily. RlmN family.</text>
</comment>
<gene>
    <name evidence="12 14" type="primary">rlmN</name>
    <name evidence="14" type="ORF">IAA53_05200</name>
</gene>
<organism evidence="14 15">
    <name type="scientific">Candidatus Avoscillospira avicola</name>
    <dbReference type="NCBI Taxonomy" id="2840706"/>
    <lineage>
        <taxon>Bacteria</taxon>
        <taxon>Bacillati</taxon>
        <taxon>Bacillota</taxon>
        <taxon>Clostridia</taxon>
        <taxon>Eubacteriales</taxon>
        <taxon>Oscillospiraceae</taxon>
        <taxon>Oscillospiraceae incertae sedis</taxon>
        <taxon>Candidatus Avoscillospira</taxon>
    </lineage>
</organism>
<dbReference type="Pfam" id="PF04055">
    <property type="entry name" value="Radical_SAM"/>
    <property type="match status" value="1"/>
</dbReference>
<dbReference type="PANTHER" id="PTHR30544:SF5">
    <property type="entry name" value="RADICAL SAM CORE DOMAIN-CONTAINING PROTEIN"/>
    <property type="match status" value="1"/>
</dbReference>
<dbReference type="EMBL" id="DVHE01000043">
    <property type="protein sequence ID" value="HIR50668.1"/>
    <property type="molecule type" value="Genomic_DNA"/>
</dbReference>
<dbReference type="Proteomes" id="UP000824239">
    <property type="component" value="Unassembled WGS sequence"/>
</dbReference>
<evidence type="ECO:0000256" key="12">
    <source>
        <dbReference type="HAMAP-Rule" id="MF_01849"/>
    </source>
</evidence>
<keyword evidence="2 12" id="KW-0004">4Fe-4S</keyword>
<feature type="binding site" evidence="12">
    <location>
        <position position="190"/>
    </location>
    <ligand>
        <name>S-adenosyl-L-methionine</name>
        <dbReference type="ChEBI" id="CHEBI:59789"/>
    </ligand>
</feature>
<feature type="binding site" evidence="12">
    <location>
        <begin position="213"/>
        <end position="215"/>
    </location>
    <ligand>
        <name>S-adenosyl-L-methionine</name>
        <dbReference type="ChEBI" id="CHEBI:59789"/>
    </ligand>
</feature>
<keyword evidence="10 12" id="KW-0408">Iron</keyword>
<evidence type="ECO:0000256" key="5">
    <source>
        <dbReference type="ARBA" id="ARBA00022603"/>
    </source>
</evidence>
<comment type="catalytic activity">
    <reaction evidence="12">
        <text>adenosine(37) in tRNA + 2 reduced [2Fe-2S]-[ferredoxin] + 2 S-adenosyl-L-methionine = 2-methyladenosine(37) in tRNA + 5'-deoxyadenosine + L-methionine + 2 oxidized [2Fe-2S]-[ferredoxin] + S-adenosyl-L-homocysteine</text>
        <dbReference type="Rhea" id="RHEA:43332"/>
        <dbReference type="Rhea" id="RHEA-COMP:10000"/>
        <dbReference type="Rhea" id="RHEA-COMP:10001"/>
        <dbReference type="Rhea" id="RHEA-COMP:10162"/>
        <dbReference type="Rhea" id="RHEA-COMP:10485"/>
        <dbReference type="ChEBI" id="CHEBI:17319"/>
        <dbReference type="ChEBI" id="CHEBI:33737"/>
        <dbReference type="ChEBI" id="CHEBI:33738"/>
        <dbReference type="ChEBI" id="CHEBI:57844"/>
        <dbReference type="ChEBI" id="CHEBI:57856"/>
        <dbReference type="ChEBI" id="CHEBI:59789"/>
        <dbReference type="ChEBI" id="CHEBI:74411"/>
        <dbReference type="ChEBI" id="CHEBI:74497"/>
        <dbReference type="EC" id="2.1.1.192"/>
    </reaction>
</comment>
<dbReference type="SUPFAM" id="SSF102114">
    <property type="entry name" value="Radical SAM enzymes"/>
    <property type="match status" value="1"/>
</dbReference>
<dbReference type="CDD" id="cd01335">
    <property type="entry name" value="Radical_SAM"/>
    <property type="match status" value="1"/>
</dbReference>
<proteinExistence type="inferred from homology"/>
<dbReference type="FunFam" id="3.20.20.70:FF:000014">
    <property type="entry name" value="Probable dual-specificity RNA methyltransferase RlmN"/>
    <property type="match status" value="1"/>
</dbReference>
<dbReference type="InterPro" id="IPR004383">
    <property type="entry name" value="rRNA_lsu_MTrfase_RlmN/Cfr"/>
</dbReference>
<dbReference type="PIRSF" id="PIRSF006004">
    <property type="entry name" value="CHP00048"/>
    <property type="match status" value="1"/>
</dbReference>
<dbReference type="GO" id="GO:0005737">
    <property type="term" value="C:cytoplasm"/>
    <property type="evidence" value="ECO:0007669"/>
    <property type="project" value="UniProtKB-SubCell"/>
</dbReference>
<evidence type="ECO:0000313" key="14">
    <source>
        <dbReference type="EMBL" id="HIR50668.1"/>
    </source>
</evidence>
<dbReference type="InterPro" id="IPR007197">
    <property type="entry name" value="rSAM"/>
</dbReference>
<dbReference type="GO" id="GO:0030488">
    <property type="term" value="P:tRNA methylation"/>
    <property type="evidence" value="ECO:0007669"/>
    <property type="project" value="UniProtKB-UniRule"/>
</dbReference>
<dbReference type="PROSITE" id="PS51918">
    <property type="entry name" value="RADICAL_SAM"/>
    <property type="match status" value="1"/>
</dbReference>
<reference evidence="14" key="1">
    <citation type="submission" date="2020-10" db="EMBL/GenBank/DDBJ databases">
        <authorList>
            <person name="Gilroy R."/>
        </authorList>
    </citation>
    <scope>NUCLEOTIDE SEQUENCE</scope>
    <source>
        <strain evidence="14">ChiBcec15-4380</strain>
    </source>
</reference>
<dbReference type="InterPro" id="IPR013785">
    <property type="entry name" value="Aldolase_TIM"/>
</dbReference>
<keyword evidence="9 12" id="KW-0479">Metal-binding</keyword>
<feature type="binding site" evidence="12">
    <location>
        <position position="115"/>
    </location>
    <ligand>
        <name>[4Fe-4S] cluster</name>
        <dbReference type="ChEBI" id="CHEBI:49883"/>
        <note>4Fe-4S-S-AdoMet</note>
    </ligand>
</feature>
<reference evidence="14" key="2">
    <citation type="journal article" date="2021" name="PeerJ">
        <title>Extensive microbial diversity within the chicken gut microbiome revealed by metagenomics and culture.</title>
        <authorList>
            <person name="Gilroy R."/>
            <person name="Ravi A."/>
            <person name="Getino M."/>
            <person name="Pursley I."/>
            <person name="Horton D.L."/>
            <person name="Alikhan N.F."/>
            <person name="Baker D."/>
            <person name="Gharbi K."/>
            <person name="Hall N."/>
            <person name="Watson M."/>
            <person name="Adriaenssens E.M."/>
            <person name="Foster-Nyarko E."/>
            <person name="Jarju S."/>
            <person name="Secka A."/>
            <person name="Antonio M."/>
            <person name="Oren A."/>
            <person name="Chaudhuri R.R."/>
            <person name="La Ragione R."/>
            <person name="Hildebrand F."/>
            <person name="Pallen M.J."/>
        </authorList>
    </citation>
    <scope>NUCLEOTIDE SEQUENCE</scope>
    <source>
        <strain evidence="14">ChiBcec15-4380</strain>
    </source>
</reference>
<dbReference type="InterPro" id="IPR027492">
    <property type="entry name" value="RNA_MTrfase_RlmN"/>
</dbReference>
<keyword evidence="8 12" id="KW-0819">tRNA processing</keyword>
<feature type="active site" description="Proton acceptor" evidence="12">
    <location>
        <position position="91"/>
    </location>
</feature>
<keyword evidence="12" id="KW-1015">Disulfide bond</keyword>
<dbReference type="InterPro" id="IPR058240">
    <property type="entry name" value="rSAM_sf"/>
</dbReference>
<dbReference type="PANTHER" id="PTHR30544">
    <property type="entry name" value="23S RRNA METHYLTRANSFERASE"/>
    <property type="match status" value="1"/>
</dbReference>
<evidence type="ECO:0000256" key="6">
    <source>
        <dbReference type="ARBA" id="ARBA00022679"/>
    </source>
</evidence>
<feature type="binding site" evidence="12">
    <location>
        <position position="111"/>
    </location>
    <ligand>
        <name>[4Fe-4S] cluster</name>
        <dbReference type="ChEBI" id="CHEBI:49883"/>
        <note>4Fe-4S-S-AdoMet</note>
    </ligand>
</feature>
<feature type="active site" description="S-methylcysteine intermediate" evidence="12">
    <location>
        <position position="332"/>
    </location>
</feature>
<comment type="function">
    <text evidence="12">Specifically methylates position 2 of adenine 2503 in 23S rRNA and position 2 of adenine 37 in tRNAs.</text>
</comment>
<dbReference type="GO" id="GO:0046872">
    <property type="term" value="F:metal ion binding"/>
    <property type="evidence" value="ECO:0007669"/>
    <property type="project" value="UniProtKB-KW"/>
</dbReference>
<dbReference type="Gene3D" id="3.20.20.70">
    <property type="entry name" value="Aldolase class I"/>
    <property type="match status" value="1"/>
</dbReference>
<dbReference type="InterPro" id="IPR048641">
    <property type="entry name" value="RlmN_N"/>
</dbReference>
<comment type="caution">
    <text evidence="12">Lacks conserved residue(s) required for the propagation of feature annotation.</text>
</comment>
<evidence type="ECO:0000259" key="13">
    <source>
        <dbReference type="PROSITE" id="PS51918"/>
    </source>
</evidence>
<evidence type="ECO:0000256" key="10">
    <source>
        <dbReference type="ARBA" id="ARBA00023004"/>
    </source>
</evidence>
<dbReference type="SFLD" id="SFLDF00275">
    <property type="entry name" value="adenosine_C2_methyltransferase"/>
    <property type="match status" value="1"/>
</dbReference>
<dbReference type="GO" id="GO:0051539">
    <property type="term" value="F:4 iron, 4 sulfur cluster binding"/>
    <property type="evidence" value="ECO:0007669"/>
    <property type="project" value="UniProtKB-UniRule"/>
</dbReference>